<dbReference type="InterPro" id="IPR050482">
    <property type="entry name" value="Sensor_HK_TwoCompSys"/>
</dbReference>
<feature type="region of interest" description="Disordered" evidence="4">
    <location>
        <begin position="397"/>
        <end position="450"/>
    </location>
</feature>
<dbReference type="InterPro" id="IPR005467">
    <property type="entry name" value="His_kinase_dom"/>
</dbReference>
<feature type="compositionally biased region" description="Low complexity" evidence="4">
    <location>
        <begin position="1"/>
        <end position="20"/>
    </location>
</feature>
<feature type="domain" description="Histidine kinase" evidence="5">
    <location>
        <begin position="209"/>
        <end position="399"/>
    </location>
</feature>
<dbReference type="PANTHER" id="PTHR24421">
    <property type="entry name" value="NITRATE/NITRITE SENSOR PROTEIN NARX-RELATED"/>
    <property type="match status" value="1"/>
</dbReference>
<dbReference type="Gene3D" id="3.30.565.10">
    <property type="entry name" value="Histidine kinase-like ATPase, C-terminal domain"/>
    <property type="match status" value="1"/>
</dbReference>
<dbReference type="InterPro" id="IPR029016">
    <property type="entry name" value="GAF-like_dom_sf"/>
</dbReference>
<evidence type="ECO:0000259" key="5">
    <source>
        <dbReference type="PROSITE" id="PS50109"/>
    </source>
</evidence>
<dbReference type="PANTHER" id="PTHR24421:SF61">
    <property type="entry name" value="OXYGEN SENSOR HISTIDINE KINASE NREB"/>
    <property type="match status" value="1"/>
</dbReference>
<reference evidence="7" key="1">
    <citation type="submission" date="2016-10" db="EMBL/GenBank/DDBJ databases">
        <authorList>
            <person name="Varghese N."/>
            <person name="Submissions S."/>
        </authorList>
    </citation>
    <scope>NUCLEOTIDE SEQUENCE [LARGE SCALE GENOMIC DNA]</scope>
    <source>
        <strain evidence="7">CGMCC 4.3516</strain>
    </source>
</reference>
<dbReference type="SMART" id="SM00065">
    <property type="entry name" value="GAF"/>
    <property type="match status" value="1"/>
</dbReference>
<organism evidence="6 7">
    <name type="scientific">Glycomyces harbinensis</name>
    <dbReference type="NCBI Taxonomy" id="58114"/>
    <lineage>
        <taxon>Bacteria</taxon>
        <taxon>Bacillati</taxon>
        <taxon>Actinomycetota</taxon>
        <taxon>Actinomycetes</taxon>
        <taxon>Glycomycetales</taxon>
        <taxon>Glycomycetaceae</taxon>
        <taxon>Glycomyces</taxon>
    </lineage>
</organism>
<evidence type="ECO:0000256" key="2">
    <source>
        <dbReference type="ARBA" id="ARBA00022777"/>
    </source>
</evidence>
<keyword evidence="1" id="KW-0808">Transferase</keyword>
<dbReference type="GO" id="GO:0016020">
    <property type="term" value="C:membrane"/>
    <property type="evidence" value="ECO:0007669"/>
    <property type="project" value="InterPro"/>
</dbReference>
<evidence type="ECO:0000313" key="6">
    <source>
        <dbReference type="EMBL" id="SDE24503.1"/>
    </source>
</evidence>
<dbReference type="PROSITE" id="PS50109">
    <property type="entry name" value="HIS_KIN"/>
    <property type="match status" value="1"/>
</dbReference>
<name>A0A1G7BBV6_9ACTN</name>
<dbReference type="Gene3D" id="1.20.5.1930">
    <property type="match status" value="1"/>
</dbReference>
<dbReference type="CDD" id="cd16917">
    <property type="entry name" value="HATPase_UhpB-NarQ-NarX-like"/>
    <property type="match status" value="1"/>
</dbReference>
<dbReference type="SMART" id="SM00387">
    <property type="entry name" value="HATPase_c"/>
    <property type="match status" value="1"/>
</dbReference>
<dbReference type="STRING" id="58114.SAMN05216270_11663"/>
<dbReference type="GO" id="GO:0000155">
    <property type="term" value="F:phosphorelay sensor kinase activity"/>
    <property type="evidence" value="ECO:0007669"/>
    <property type="project" value="InterPro"/>
</dbReference>
<dbReference type="EMBL" id="FNAD01000016">
    <property type="protein sequence ID" value="SDE24503.1"/>
    <property type="molecule type" value="Genomic_DNA"/>
</dbReference>
<dbReference type="InterPro" id="IPR003018">
    <property type="entry name" value="GAF"/>
</dbReference>
<dbReference type="InterPro" id="IPR011712">
    <property type="entry name" value="Sig_transdc_His_kin_sub3_dim/P"/>
</dbReference>
<proteinExistence type="predicted"/>
<dbReference type="Pfam" id="PF07730">
    <property type="entry name" value="HisKA_3"/>
    <property type="match status" value="1"/>
</dbReference>
<gene>
    <name evidence="6" type="ORF">SAMN05216270_11663</name>
</gene>
<dbReference type="RefSeq" id="WP_218125414.1">
    <property type="nucleotide sequence ID" value="NZ_FNAD01000016.1"/>
</dbReference>
<dbReference type="SUPFAM" id="SSF55874">
    <property type="entry name" value="ATPase domain of HSP90 chaperone/DNA topoisomerase II/histidine kinase"/>
    <property type="match status" value="1"/>
</dbReference>
<keyword evidence="7" id="KW-1185">Reference proteome</keyword>
<keyword evidence="2 6" id="KW-0418">Kinase</keyword>
<feature type="compositionally biased region" description="Polar residues" evidence="4">
    <location>
        <begin position="428"/>
        <end position="439"/>
    </location>
</feature>
<sequence length="450" mass="48029">MTASQPTEPSSAAPASAAPSPQAPDPDSRCRESTSLLHEVSAAVGAITRHLSVHQVLEVIVSSARRLVGADYAAIGIPDDEGGFAEFITDGIGEEQRLKIGPLPRQHGMLAAILTETGPILLDDLRRDPRYRWWPKAHPAMAALLGVPIRDGERTLGIVVLTNDLGKPGFTETDTDLIELLASHAAIAITNARLYERSRELTVVEERNRLARELHDAVMQRLFSLRLSARAARKLVDTDPEAAVARLGEVETLAADAIAELRGVIVELRPAELDVHGLVETLRRHVTLLDRLHDTEVAFEVHSPVDLSRDGEVEVLRLVQEALGNAFRHARARRVRVTVATDRIQIADDGIGFDAAEAATRGLGLLSMRERAKALGGDLDLATAPGEGTVVTLLLDTAPDDDDEPDGGLPGDGAEDDGSVPDDPGPTRATTSGTASDGNAHNDTEEGGRG</sequence>
<accession>A0A1G7BBV6</accession>
<dbReference type="Pfam" id="PF13185">
    <property type="entry name" value="GAF_2"/>
    <property type="match status" value="1"/>
</dbReference>
<dbReference type="AlphaFoldDB" id="A0A1G7BBV6"/>
<feature type="compositionally biased region" description="Basic and acidic residues" evidence="4">
    <location>
        <begin position="440"/>
        <end position="450"/>
    </location>
</feature>
<protein>
    <submittedName>
        <fullName evidence="6">Histidine kinase-, DNA gyrase B-, and HSP90-like ATPase</fullName>
    </submittedName>
</protein>
<evidence type="ECO:0000313" key="7">
    <source>
        <dbReference type="Proteomes" id="UP000198949"/>
    </source>
</evidence>
<dbReference type="GO" id="GO:0046983">
    <property type="term" value="F:protein dimerization activity"/>
    <property type="evidence" value="ECO:0007669"/>
    <property type="project" value="InterPro"/>
</dbReference>
<evidence type="ECO:0000256" key="4">
    <source>
        <dbReference type="SAM" id="MobiDB-lite"/>
    </source>
</evidence>
<dbReference type="InterPro" id="IPR003594">
    <property type="entry name" value="HATPase_dom"/>
</dbReference>
<keyword evidence="3" id="KW-0902">Two-component regulatory system</keyword>
<feature type="region of interest" description="Disordered" evidence="4">
    <location>
        <begin position="1"/>
        <end position="30"/>
    </location>
</feature>
<dbReference type="InterPro" id="IPR036890">
    <property type="entry name" value="HATPase_C_sf"/>
</dbReference>
<dbReference type="Gene3D" id="3.30.450.40">
    <property type="match status" value="1"/>
</dbReference>
<evidence type="ECO:0000256" key="1">
    <source>
        <dbReference type="ARBA" id="ARBA00022679"/>
    </source>
</evidence>
<dbReference type="Pfam" id="PF02518">
    <property type="entry name" value="HATPase_c"/>
    <property type="match status" value="1"/>
</dbReference>
<dbReference type="Proteomes" id="UP000198949">
    <property type="component" value="Unassembled WGS sequence"/>
</dbReference>
<evidence type="ECO:0000256" key="3">
    <source>
        <dbReference type="ARBA" id="ARBA00023012"/>
    </source>
</evidence>
<dbReference type="SUPFAM" id="SSF55781">
    <property type="entry name" value="GAF domain-like"/>
    <property type="match status" value="1"/>
</dbReference>